<dbReference type="AlphaFoldDB" id="A0A1W1W518"/>
<sequence length="263" mass="29347">MRVVFIGAMLSLGLGTGSRAQNTPYLGLNGPFTTAAVVLTTGQRLTGTLDLYYGADVIIVRSVNDSTYTLSAQQVRAFAVKEAPIQRPGDTYVALERVFLTLPTPSKVPATKEAWRFYEQLSPGPVQLLRRENLRDCNLLIPQYYEGTSTGREYYEGTRRVRAHRRATCRFVSVFYLYPVRGGVVELRKPKDVLKHFPQHAQQLRTYARQNGLQYANARELSLLVSYANTLGGDNARLDGPEARAGEHPVGARARSKTQRVEP</sequence>
<accession>A0A1W1W518</accession>
<name>A0A1W1W518_9BACT</name>
<feature type="region of interest" description="Disordered" evidence="1">
    <location>
        <begin position="238"/>
        <end position="263"/>
    </location>
</feature>
<feature type="compositionally biased region" description="Basic residues" evidence="1">
    <location>
        <begin position="254"/>
        <end position="263"/>
    </location>
</feature>
<keyword evidence="3" id="KW-1185">Reference proteome</keyword>
<gene>
    <name evidence="2" type="ORF">SAMN00120144_4309</name>
</gene>
<reference evidence="2 3" key="1">
    <citation type="submission" date="2017-04" db="EMBL/GenBank/DDBJ databases">
        <authorList>
            <person name="Afonso C.L."/>
            <person name="Miller P.J."/>
            <person name="Scott M.A."/>
            <person name="Spackman E."/>
            <person name="Goraichik I."/>
            <person name="Dimitrov K.M."/>
            <person name="Suarez D.L."/>
            <person name="Swayne D.E."/>
        </authorList>
    </citation>
    <scope>NUCLEOTIDE SEQUENCE [LARGE SCALE GENOMIC DNA]</scope>
    <source>
        <strain evidence="2 3">DSM 11622</strain>
    </source>
</reference>
<dbReference type="Proteomes" id="UP000192266">
    <property type="component" value="Unassembled WGS sequence"/>
</dbReference>
<protein>
    <submittedName>
        <fullName evidence="2">Uncharacterized protein</fullName>
    </submittedName>
</protein>
<feature type="compositionally biased region" description="Basic and acidic residues" evidence="1">
    <location>
        <begin position="238"/>
        <end position="247"/>
    </location>
</feature>
<dbReference type="EMBL" id="FWWW01000123">
    <property type="protein sequence ID" value="SMC00722.1"/>
    <property type="molecule type" value="Genomic_DNA"/>
</dbReference>
<proteinExistence type="predicted"/>
<organism evidence="2 3">
    <name type="scientific">Hymenobacter roseosalivarius DSM 11622</name>
    <dbReference type="NCBI Taxonomy" id="645990"/>
    <lineage>
        <taxon>Bacteria</taxon>
        <taxon>Pseudomonadati</taxon>
        <taxon>Bacteroidota</taxon>
        <taxon>Cytophagia</taxon>
        <taxon>Cytophagales</taxon>
        <taxon>Hymenobacteraceae</taxon>
        <taxon>Hymenobacter</taxon>
    </lineage>
</organism>
<evidence type="ECO:0000313" key="3">
    <source>
        <dbReference type="Proteomes" id="UP000192266"/>
    </source>
</evidence>
<evidence type="ECO:0000256" key="1">
    <source>
        <dbReference type="SAM" id="MobiDB-lite"/>
    </source>
</evidence>
<evidence type="ECO:0000313" key="2">
    <source>
        <dbReference type="EMBL" id="SMC00722.1"/>
    </source>
</evidence>